<proteinExistence type="inferred from homology"/>
<accession>A0A2T4CAX7</accession>
<evidence type="ECO:0000256" key="2">
    <source>
        <dbReference type="ARBA" id="ARBA00023239"/>
    </source>
</evidence>
<dbReference type="AlphaFoldDB" id="A0A2T4CAX7"/>
<feature type="non-terminal residue" evidence="3">
    <location>
        <position position="258"/>
    </location>
</feature>
<evidence type="ECO:0000313" key="4">
    <source>
        <dbReference type="Proteomes" id="UP000240760"/>
    </source>
</evidence>
<comment type="similarity">
    <text evidence="1">Belongs to the trichodiene synthase family.</text>
</comment>
<evidence type="ECO:0000256" key="1">
    <source>
        <dbReference type="ARBA" id="ARBA00007946"/>
    </source>
</evidence>
<evidence type="ECO:0000313" key="3">
    <source>
        <dbReference type="EMBL" id="PTB78716.1"/>
    </source>
</evidence>
<protein>
    <submittedName>
        <fullName evidence="3">Trichodiene synthase</fullName>
    </submittedName>
</protein>
<keyword evidence="4" id="KW-1185">Reference proteome</keyword>
<gene>
    <name evidence="3" type="ORF">M440DRAFT_1352398</name>
</gene>
<dbReference type="OrthoDB" id="2998174at2759"/>
<dbReference type="Proteomes" id="UP000240760">
    <property type="component" value="Unassembled WGS sequence"/>
</dbReference>
<dbReference type="Gene3D" id="1.10.600.10">
    <property type="entry name" value="Farnesyl Diphosphate Synthase"/>
    <property type="match status" value="1"/>
</dbReference>
<dbReference type="SUPFAM" id="SSF48576">
    <property type="entry name" value="Terpenoid synthases"/>
    <property type="match status" value="1"/>
</dbReference>
<dbReference type="Pfam" id="PF06330">
    <property type="entry name" value="TRI5"/>
    <property type="match status" value="1"/>
</dbReference>
<dbReference type="InterPro" id="IPR024652">
    <property type="entry name" value="Trichodiene_synth"/>
</dbReference>
<dbReference type="EMBL" id="KZ679129">
    <property type="protein sequence ID" value="PTB78716.1"/>
    <property type="molecule type" value="Genomic_DNA"/>
</dbReference>
<name>A0A2T4CAX7_TRILO</name>
<dbReference type="GO" id="GO:0016838">
    <property type="term" value="F:carbon-oxygen lyase activity, acting on phosphates"/>
    <property type="evidence" value="ECO:0007669"/>
    <property type="project" value="InterPro"/>
</dbReference>
<keyword evidence="2" id="KW-0456">Lyase</keyword>
<organism evidence="3 4">
    <name type="scientific">Trichoderma longibrachiatum ATCC 18648</name>
    <dbReference type="NCBI Taxonomy" id="983965"/>
    <lineage>
        <taxon>Eukaryota</taxon>
        <taxon>Fungi</taxon>
        <taxon>Dikarya</taxon>
        <taxon>Ascomycota</taxon>
        <taxon>Pezizomycotina</taxon>
        <taxon>Sordariomycetes</taxon>
        <taxon>Hypocreomycetidae</taxon>
        <taxon>Hypocreales</taxon>
        <taxon>Hypocreaceae</taxon>
        <taxon>Trichoderma</taxon>
    </lineage>
</organism>
<dbReference type="STRING" id="983965.A0A2T4CAX7"/>
<sequence length="258" mass="28976">MSTKFIANHVRNVVTAMGFGMRKSLKDRDLELEAKLMDKFTDLGLSPTDLEPLEQFFQSICLLASLCYKHNPMDVKAYAAIYTILLLGVDDLFSEGSVICTFAHRFGTHEAQGHPFLDCLARLLRVETPKLFGPFGTNIIITATLDGINGSTLETWFPRGLPKLMPAFSSWQRTWTGYSLAYGCFIFPNVEFPESEYLGRYVQIKPSLRDVISFMNDILSFYKERVLAKEVCLIANLAQEKSISDLASLKLVCDSALS</sequence>
<dbReference type="InterPro" id="IPR008949">
    <property type="entry name" value="Isoprenoid_synthase_dom_sf"/>
</dbReference>
<reference evidence="3 4" key="1">
    <citation type="submission" date="2016-07" db="EMBL/GenBank/DDBJ databases">
        <title>Multiple horizontal gene transfer events from other fungi enriched the ability of initially mycotrophic Trichoderma (Ascomycota) to feed on dead plant biomass.</title>
        <authorList>
            <consortium name="DOE Joint Genome Institute"/>
            <person name="Aerts A."/>
            <person name="Atanasova L."/>
            <person name="Chenthamara K."/>
            <person name="Zhang J."/>
            <person name="Grujic M."/>
            <person name="Henrissat B."/>
            <person name="Kuo A."/>
            <person name="Salamov A."/>
            <person name="Lipzen A."/>
            <person name="Labutti K."/>
            <person name="Barry K."/>
            <person name="Miao Y."/>
            <person name="Rahimi M.J."/>
            <person name="Shen Q."/>
            <person name="Grigoriev I.V."/>
            <person name="Kubicek C.P."/>
            <person name="Druzhinina I.S."/>
        </authorList>
    </citation>
    <scope>NUCLEOTIDE SEQUENCE [LARGE SCALE GENOMIC DNA]</scope>
    <source>
        <strain evidence="3 4">ATCC 18648</strain>
    </source>
</reference>